<evidence type="ECO:0000313" key="1">
    <source>
        <dbReference type="EMBL" id="QDU35333.1"/>
    </source>
</evidence>
<gene>
    <name evidence="1" type="ORF">KS4_34140</name>
</gene>
<name>A0A517YYN3_9BACT</name>
<dbReference type="Proteomes" id="UP000317369">
    <property type="component" value="Chromosome"/>
</dbReference>
<dbReference type="EMBL" id="CP036425">
    <property type="protein sequence ID" value="QDU35333.1"/>
    <property type="molecule type" value="Genomic_DNA"/>
</dbReference>
<dbReference type="AlphaFoldDB" id="A0A517YYN3"/>
<keyword evidence="2" id="KW-1185">Reference proteome</keyword>
<dbReference type="RefSeq" id="WP_200761360.1">
    <property type="nucleotide sequence ID" value="NZ_CP036425.1"/>
</dbReference>
<reference evidence="1 2" key="1">
    <citation type="submission" date="2019-02" db="EMBL/GenBank/DDBJ databases">
        <title>Deep-cultivation of Planctomycetes and their phenomic and genomic characterization uncovers novel biology.</title>
        <authorList>
            <person name="Wiegand S."/>
            <person name="Jogler M."/>
            <person name="Boedeker C."/>
            <person name="Pinto D."/>
            <person name="Vollmers J."/>
            <person name="Rivas-Marin E."/>
            <person name="Kohn T."/>
            <person name="Peeters S.H."/>
            <person name="Heuer A."/>
            <person name="Rast P."/>
            <person name="Oberbeckmann S."/>
            <person name="Bunk B."/>
            <person name="Jeske O."/>
            <person name="Meyerdierks A."/>
            <person name="Storesund J.E."/>
            <person name="Kallscheuer N."/>
            <person name="Luecker S."/>
            <person name="Lage O.M."/>
            <person name="Pohl T."/>
            <person name="Merkel B.J."/>
            <person name="Hornburger P."/>
            <person name="Mueller R.-W."/>
            <person name="Bruemmer F."/>
            <person name="Labrenz M."/>
            <person name="Spormann A.M."/>
            <person name="Op den Camp H."/>
            <person name="Overmann J."/>
            <person name="Amann R."/>
            <person name="Jetten M.S.M."/>
            <person name="Mascher T."/>
            <person name="Medema M.H."/>
            <person name="Devos D.P."/>
            <person name="Kaster A.-K."/>
            <person name="Ovreas L."/>
            <person name="Rohde M."/>
            <person name="Galperin M.Y."/>
            <person name="Jogler C."/>
        </authorList>
    </citation>
    <scope>NUCLEOTIDE SEQUENCE [LARGE SCALE GENOMIC DNA]</scope>
    <source>
        <strain evidence="1 2">KS4</strain>
    </source>
</reference>
<protein>
    <submittedName>
        <fullName evidence="1">Uncharacterized protein</fullName>
    </submittedName>
</protein>
<evidence type="ECO:0000313" key="2">
    <source>
        <dbReference type="Proteomes" id="UP000317369"/>
    </source>
</evidence>
<dbReference type="KEGG" id="pcor:KS4_34140"/>
<accession>A0A517YYN3</accession>
<sequence>MLGEDDFRGSACPRLGWVRVFGYRWSLAMRAVGHLLIEGDLAMIFRPGEGIHDPLS</sequence>
<organism evidence="1 2">
    <name type="scientific">Poriferisphaera corsica</name>
    <dbReference type="NCBI Taxonomy" id="2528020"/>
    <lineage>
        <taxon>Bacteria</taxon>
        <taxon>Pseudomonadati</taxon>
        <taxon>Planctomycetota</taxon>
        <taxon>Phycisphaerae</taxon>
        <taxon>Phycisphaerales</taxon>
        <taxon>Phycisphaeraceae</taxon>
        <taxon>Poriferisphaera</taxon>
    </lineage>
</organism>
<proteinExistence type="predicted"/>